<comment type="caution">
    <text evidence="11">The sequence shown here is derived from an EMBL/GenBank/DDBJ whole genome shotgun (WGS) entry which is preliminary data.</text>
</comment>
<dbReference type="GO" id="GO:0005829">
    <property type="term" value="C:cytosol"/>
    <property type="evidence" value="ECO:0007669"/>
    <property type="project" value="UniProtKB-SubCell"/>
</dbReference>
<comment type="catalytic activity">
    <reaction evidence="6 8">
        <text>sn-glycerol 3-phosphate + NAD(+) = dihydroxyacetone phosphate + NADH + H(+)</text>
        <dbReference type="Rhea" id="RHEA:11092"/>
        <dbReference type="ChEBI" id="CHEBI:15378"/>
        <dbReference type="ChEBI" id="CHEBI:57540"/>
        <dbReference type="ChEBI" id="CHEBI:57597"/>
        <dbReference type="ChEBI" id="CHEBI:57642"/>
        <dbReference type="ChEBI" id="CHEBI:57945"/>
        <dbReference type="EC" id="1.1.1.8"/>
    </reaction>
</comment>
<protein>
    <recommendedName>
        <fullName evidence="8">Glycerol-3-phosphate dehydrogenase [NAD(+)]</fullName>
        <ecNumber evidence="8">1.1.1.8</ecNumber>
    </recommendedName>
</protein>
<dbReference type="SUPFAM" id="SSF48179">
    <property type="entry name" value="6-phosphogluconate dehydrogenase C-terminal domain-like"/>
    <property type="match status" value="1"/>
</dbReference>
<organism evidence="11 12">
    <name type="scientific">Hevea brasiliensis</name>
    <name type="common">Para rubber tree</name>
    <name type="synonym">Siphonia brasiliensis</name>
    <dbReference type="NCBI Taxonomy" id="3981"/>
    <lineage>
        <taxon>Eukaryota</taxon>
        <taxon>Viridiplantae</taxon>
        <taxon>Streptophyta</taxon>
        <taxon>Embryophyta</taxon>
        <taxon>Tracheophyta</taxon>
        <taxon>Spermatophyta</taxon>
        <taxon>Magnoliopsida</taxon>
        <taxon>eudicotyledons</taxon>
        <taxon>Gunneridae</taxon>
        <taxon>Pentapetalae</taxon>
        <taxon>rosids</taxon>
        <taxon>fabids</taxon>
        <taxon>Malpighiales</taxon>
        <taxon>Euphorbiaceae</taxon>
        <taxon>Crotonoideae</taxon>
        <taxon>Micrandreae</taxon>
        <taxon>Hevea</taxon>
    </lineage>
</organism>
<keyword evidence="5 7" id="KW-0520">NAD</keyword>
<accession>A0A6A6M6Z4</accession>
<proteinExistence type="inferred from homology"/>
<dbReference type="AlphaFoldDB" id="A0A6A6M6Z4"/>
<feature type="domain" description="Glycerol-3-phosphate dehydrogenase NAD-dependent N-terminal" evidence="9">
    <location>
        <begin position="146"/>
        <end position="246"/>
    </location>
</feature>
<comment type="subcellular location">
    <subcellularLocation>
        <location evidence="1">Cytoplasm</location>
        <location evidence="1">Cytosol</location>
    </subcellularLocation>
</comment>
<evidence type="ECO:0000256" key="5">
    <source>
        <dbReference type="ARBA" id="ARBA00023027"/>
    </source>
</evidence>
<keyword evidence="3" id="KW-0963">Cytoplasm</keyword>
<dbReference type="FunFam" id="3.40.50.720:FF:000229">
    <property type="entry name" value="Glycerol-3-phosphate dehydrogenase [NAD(+)]"/>
    <property type="match status" value="1"/>
</dbReference>
<evidence type="ECO:0000256" key="3">
    <source>
        <dbReference type="ARBA" id="ARBA00022490"/>
    </source>
</evidence>
<dbReference type="Gene3D" id="3.40.50.720">
    <property type="entry name" value="NAD(P)-binding Rossmann-like Domain"/>
    <property type="match status" value="2"/>
</dbReference>
<dbReference type="PANTHER" id="PTHR11728">
    <property type="entry name" value="GLYCEROL-3-PHOSPHATE DEHYDROGENASE"/>
    <property type="match status" value="1"/>
</dbReference>
<keyword evidence="12" id="KW-1185">Reference proteome</keyword>
<dbReference type="GO" id="GO:0005975">
    <property type="term" value="P:carbohydrate metabolic process"/>
    <property type="evidence" value="ECO:0007669"/>
    <property type="project" value="InterPro"/>
</dbReference>
<dbReference type="EC" id="1.1.1.8" evidence="8"/>
<dbReference type="InterPro" id="IPR008927">
    <property type="entry name" value="6-PGluconate_DH-like_C_sf"/>
</dbReference>
<dbReference type="InterPro" id="IPR013328">
    <property type="entry name" value="6PGD_dom2"/>
</dbReference>
<dbReference type="InterPro" id="IPR006109">
    <property type="entry name" value="G3P_DH_NAD-dep_C"/>
</dbReference>
<dbReference type="Pfam" id="PF01210">
    <property type="entry name" value="NAD_Gly3P_dh_N"/>
    <property type="match status" value="1"/>
</dbReference>
<dbReference type="GO" id="GO:0051287">
    <property type="term" value="F:NAD binding"/>
    <property type="evidence" value="ECO:0007669"/>
    <property type="project" value="UniProtKB-UniRule"/>
</dbReference>
<reference evidence="11 12" key="1">
    <citation type="journal article" date="2020" name="Mol. Plant">
        <title>The Chromosome-Based Rubber Tree Genome Provides New Insights into Spurge Genome Evolution and Rubber Biosynthesis.</title>
        <authorList>
            <person name="Liu J."/>
            <person name="Shi C."/>
            <person name="Shi C.C."/>
            <person name="Li W."/>
            <person name="Zhang Q.J."/>
            <person name="Zhang Y."/>
            <person name="Li K."/>
            <person name="Lu H.F."/>
            <person name="Shi C."/>
            <person name="Zhu S.T."/>
            <person name="Xiao Z.Y."/>
            <person name="Nan H."/>
            <person name="Yue Y."/>
            <person name="Zhu X.G."/>
            <person name="Wu Y."/>
            <person name="Hong X.N."/>
            <person name="Fan G.Y."/>
            <person name="Tong Y."/>
            <person name="Zhang D."/>
            <person name="Mao C.L."/>
            <person name="Liu Y.L."/>
            <person name="Hao S.J."/>
            <person name="Liu W.Q."/>
            <person name="Lv M.Q."/>
            <person name="Zhang H.B."/>
            <person name="Liu Y."/>
            <person name="Hu-Tang G.R."/>
            <person name="Wang J.P."/>
            <person name="Wang J.H."/>
            <person name="Sun Y.H."/>
            <person name="Ni S.B."/>
            <person name="Chen W.B."/>
            <person name="Zhang X.C."/>
            <person name="Jiao Y.N."/>
            <person name="Eichler E.E."/>
            <person name="Li G.H."/>
            <person name="Liu X."/>
            <person name="Gao L.Z."/>
        </authorList>
    </citation>
    <scope>NUCLEOTIDE SEQUENCE [LARGE SCALE GENOMIC DNA]</scope>
    <source>
        <strain evidence="12">cv. GT1</strain>
        <tissue evidence="11">Leaf</tissue>
    </source>
</reference>
<dbReference type="Pfam" id="PF07479">
    <property type="entry name" value="NAD_Gly3P_dh_C"/>
    <property type="match status" value="1"/>
</dbReference>
<evidence type="ECO:0000256" key="7">
    <source>
        <dbReference type="RuleBase" id="RU000437"/>
    </source>
</evidence>
<dbReference type="Gene3D" id="1.10.1040.10">
    <property type="entry name" value="N-(1-d-carboxylethyl)-l-norvaline Dehydrogenase, domain 2"/>
    <property type="match status" value="1"/>
</dbReference>
<evidence type="ECO:0000256" key="8">
    <source>
        <dbReference type="RuleBase" id="RU361243"/>
    </source>
</evidence>
<dbReference type="GO" id="GO:0141152">
    <property type="term" value="F:glycerol-3-phosphate dehydrogenase (NAD+) activity"/>
    <property type="evidence" value="ECO:0007669"/>
    <property type="project" value="UniProtKB-UniRule"/>
</dbReference>
<dbReference type="SUPFAM" id="SSF51735">
    <property type="entry name" value="NAD(P)-binding Rossmann-fold domains"/>
    <property type="match status" value="1"/>
</dbReference>
<evidence type="ECO:0000256" key="2">
    <source>
        <dbReference type="ARBA" id="ARBA00011009"/>
    </source>
</evidence>
<evidence type="ECO:0000259" key="9">
    <source>
        <dbReference type="Pfam" id="PF01210"/>
    </source>
</evidence>
<keyword evidence="4 7" id="KW-0560">Oxidoreductase</keyword>
<sequence length="484" mass="54112">MVGSIETMNVHQNGWSIHNGNGLEEKLDELRSLLGKADGDPLRIVGVGAGAWGSVFAALLQDSYGQFRQKVQIRIWRRPGRAVDRATAEHLFEVINSREDVLRRLIRRCAYLKYVEARLGDRTLYADEILKDGFCLNMIDTPLCPLKVVTNLQEAVWDADIVVNGVPSTETLEVFEEISHYWKERITMPIIISLAKGIEAALQPVARIITPTQMINRVTGASMENILYLGGPNIASEIYNKEYANARICGAEKWRKPLAKFLRQPHFIVWDNSDLITHEVMGGLKNVYAIGAFICYEILWLLSSCLGSRLMIRRGMVAALTNESATSKSVYFAHCTSEMIFITHLLAEEPEKLAGPLLSDTYVTLLKGRNAWYGQMLAKGELNRDMGDSISGKGMIQGVSAVKAFYELLSQPSLSVLHPDGKKPVAPVELCPILKTLYKILISRENSSQAILQALRDETLNDPRERIEIAQSHAFYRPSLLGQP</sequence>
<name>A0A6A6M6Z4_HEVBR</name>
<dbReference type="InterPro" id="IPR006168">
    <property type="entry name" value="G3P_DH_NAD-dep"/>
</dbReference>
<evidence type="ECO:0000256" key="4">
    <source>
        <dbReference type="ARBA" id="ARBA00023002"/>
    </source>
</evidence>
<evidence type="ECO:0000259" key="10">
    <source>
        <dbReference type="Pfam" id="PF07479"/>
    </source>
</evidence>
<evidence type="ECO:0000313" key="11">
    <source>
        <dbReference type="EMBL" id="KAF2308036.1"/>
    </source>
</evidence>
<feature type="domain" description="Glycerol-3-phosphate dehydrogenase NAD-dependent C-terminal" evidence="10">
    <location>
        <begin position="274"/>
        <end position="451"/>
    </location>
</feature>
<dbReference type="InterPro" id="IPR011128">
    <property type="entry name" value="G3P_DH_NAD-dep_N"/>
</dbReference>
<dbReference type="EMBL" id="JAAGAX010000008">
    <property type="protein sequence ID" value="KAF2308036.1"/>
    <property type="molecule type" value="Genomic_DNA"/>
</dbReference>
<dbReference type="FunFam" id="3.40.50.720:FF:000109">
    <property type="entry name" value="Glycerol-3-phosphate dehydrogenase [NAD(+)]"/>
    <property type="match status" value="1"/>
</dbReference>
<dbReference type="PRINTS" id="PR00077">
    <property type="entry name" value="GPDHDRGNASE"/>
</dbReference>
<dbReference type="PANTHER" id="PTHR11728:SF30">
    <property type="entry name" value="GLYCEROL-3-PHOSPHATE DEHYDROGENASE [NAD(+)] GPDHC1, CYTOSOLIC"/>
    <property type="match status" value="1"/>
</dbReference>
<comment type="similarity">
    <text evidence="2 7">Belongs to the NAD-dependent glycerol-3-phosphate dehydrogenase family.</text>
</comment>
<dbReference type="Proteomes" id="UP000467840">
    <property type="component" value="Chromosome 9"/>
</dbReference>
<evidence type="ECO:0000313" key="12">
    <source>
        <dbReference type="Proteomes" id="UP000467840"/>
    </source>
</evidence>
<evidence type="ECO:0000256" key="1">
    <source>
        <dbReference type="ARBA" id="ARBA00004514"/>
    </source>
</evidence>
<evidence type="ECO:0000256" key="6">
    <source>
        <dbReference type="ARBA" id="ARBA00048683"/>
    </source>
</evidence>
<gene>
    <name evidence="11" type="ORF">GH714_034644</name>
</gene>
<dbReference type="InterPro" id="IPR036291">
    <property type="entry name" value="NAD(P)-bd_dom_sf"/>
</dbReference>
<dbReference type="GO" id="GO:0046168">
    <property type="term" value="P:glycerol-3-phosphate catabolic process"/>
    <property type="evidence" value="ECO:0007669"/>
    <property type="project" value="UniProtKB-UniRule"/>
</dbReference>
<dbReference type="FunFam" id="1.10.1040.10:FF:000012">
    <property type="entry name" value="Glycerol-3-phosphate dehydrogenase [NAD(+)]"/>
    <property type="match status" value="1"/>
</dbReference>